<feature type="region of interest" description="Disordered" evidence="10">
    <location>
        <begin position="456"/>
        <end position="477"/>
    </location>
</feature>
<evidence type="ECO:0000256" key="9">
    <source>
        <dbReference type="ARBA" id="ARBA00023180"/>
    </source>
</evidence>
<evidence type="ECO:0000256" key="1">
    <source>
        <dbReference type="ARBA" id="ARBA00004323"/>
    </source>
</evidence>
<dbReference type="PANTHER" id="PTHR14647">
    <property type="entry name" value="GALACTOSE-3-O-SULFOTRANSFERASE"/>
    <property type="match status" value="1"/>
</dbReference>
<accession>A0AAV4GES4</accession>
<dbReference type="EMBL" id="BMAT01001295">
    <property type="protein sequence ID" value="GFR82910.1"/>
    <property type="molecule type" value="Genomic_DNA"/>
</dbReference>
<keyword evidence="6 11" id="KW-1133">Transmembrane helix</keyword>
<protein>
    <submittedName>
        <fullName evidence="12">Galactose-3-O-sulfotransferase 3</fullName>
    </submittedName>
</protein>
<dbReference type="PANTHER" id="PTHR14647:SF87">
    <property type="entry name" value="PUTATIVE-RELATED"/>
    <property type="match status" value="1"/>
</dbReference>
<dbReference type="InterPro" id="IPR009729">
    <property type="entry name" value="Gal-3-0_sulfotransfrase"/>
</dbReference>
<evidence type="ECO:0000256" key="10">
    <source>
        <dbReference type="SAM" id="MobiDB-lite"/>
    </source>
</evidence>
<keyword evidence="4 11" id="KW-0812">Transmembrane</keyword>
<evidence type="ECO:0000256" key="5">
    <source>
        <dbReference type="ARBA" id="ARBA00022968"/>
    </source>
</evidence>
<name>A0AAV4GES4_9GAST</name>
<dbReference type="GO" id="GO:0009247">
    <property type="term" value="P:glycolipid biosynthetic process"/>
    <property type="evidence" value="ECO:0007669"/>
    <property type="project" value="InterPro"/>
</dbReference>
<gene>
    <name evidence="12" type="ORF">ElyMa_000637900</name>
</gene>
<evidence type="ECO:0000256" key="11">
    <source>
        <dbReference type="SAM" id="Phobius"/>
    </source>
</evidence>
<keyword evidence="9" id="KW-0325">Glycoprotein</keyword>
<evidence type="ECO:0000256" key="4">
    <source>
        <dbReference type="ARBA" id="ARBA00022692"/>
    </source>
</evidence>
<dbReference type="Pfam" id="PF06990">
    <property type="entry name" value="Gal-3-0_sulfotr"/>
    <property type="match status" value="1"/>
</dbReference>
<keyword evidence="13" id="KW-1185">Reference proteome</keyword>
<keyword evidence="7" id="KW-0333">Golgi apparatus</keyword>
<evidence type="ECO:0000313" key="13">
    <source>
        <dbReference type="Proteomes" id="UP000762676"/>
    </source>
</evidence>
<keyword evidence="5" id="KW-0735">Signal-anchor</keyword>
<keyword evidence="8 11" id="KW-0472">Membrane</keyword>
<evidence type="ECO:0000256" key="6">
    <source>
        <dbReference type="ARBA" id="ARBA00022989"/>
    </source>
</evidence>
<evidence type="ECO:0000256" key="8">
    <source>
        <dbReference type="ARBA" id="ARBA00023136"/>
    </source>
</evidence>
<evidence type="ECO:0000256" key="2">
    <source>
        <dbReference type="ARBA" id="ARBA00008124"/>
    </source>
</evidence>
<evidence type="ECO:0000313" key="12">
    <source>
        <dbReference type="EMBL" id="GFR82910.1"/>
    </source>
</evidence>
<dbReference type="GO" id="GO:0001733">
    <property type="term" value="F:galactosylceramide sulfotransferase activity"/>
    <property type="evidence" value="ECO:0007669"/>
    <property type="project" value="InterPro"/>
</dbReference>
<evidence type="ECO:0000256" key="7">
    <source>
        <dbReference type="ARBA" id="ARBA00023034"/>
    </source>
</evidence>
<comment type="caution">
    <text evidence="12">The sequence shown here is derived from an EMBL/GenBank/DDBJ whole genome shotgun (WGS) entry which is preliminary data.</text>
</comment>
<comment type="subcellular location">
    <subcellularLocation>
        <location evidence="1">Golgi apparatus membrane</location>
        <topology evidence="1">Single-pass type II membrane protein</topology>
    </subcellularLocation>
</comment>
<dbReference type="Gene3D" id="3.40.50.300">
    <property type="entry name" value="P-loop containing nucleotide triphosphate hydrolases"/>
    <property type="match status" value="1"/>
</dbReference>
<organism evidence="12 13">
    <name type="scientific">Elysia marginata</name>
    <dbReference type="NCBI Taxonomy" id="1093978"/>
    <lineage>
        <taxon>Eukaryota</taxon>
        <taxon>Metazoa</taxon>
        <taxon>Spiralia</taxon>
        <taxon>Lophotrochozoa</taxon>
        <taxon>Mollusca</taxon>
        <taxon>Gastropoda</taxon>
        <taxon>Heterobranchia</taxon>
        <taxon>Euthyneura</taxon>
        <taxon>Panpulmonata</taxon>
        <taxon>Sacoglossa</taxon>
        <taxon>Placobranchoidea</taxon>
        <taxon>Plakobranchidae</taxon>
        <taxon>Elysia</taxon>
    </lineage>
</organism>
<sequence length="477" mass="55588">MLEDKTVPIRQLRPVHQVVSVRLQSRFFFSGSKRYCETLRSKADPNRRKLLLTLTLVAPAFVLYLNTLKVWPMVLARHANDVAVLSAHGSTSSQTSVPRIWRFSKADSEVRQVVFAKVHKAASSTVQNILLRFAIFRDLKVLMGNQRVHLSDRVSKISNIIPHPGGQDKTFDILCSHVIYDAREIAKYFKESAVRVAILREPLHQAVSALAYYSTKWPSKALKAGQQKHPTDPINGFLQHPEDFYNLFTGPTQSYINNRMSVDLGFGLETFEQSKRSMPKIKAFLKQVEEQFDLVLISDYFHESMILMKRYLKWSMKDIVFRKNNEAKFKNDSIWRKEIKMTPAISQNFRKWNLVDYELYEHFKPIFLRKIQQEPMFEEEVTAYKNVLTEVEKYCSTNAKTQKFYYVPKNEWTEGFVVTSFDCELMIMSEMKFVRYAQKIQWKRYTNAHTEKLTLHGENLGSNATGKPPTARDQKLN</sequence>
<dbReference type="Proteomes" id="UP000762676">
    <property type="component" value="Unassembled WGS sequence"/>
</dbReference>
<dbReference type="AlphaFoldDB" id="A0AAV4GES4"/>
<proteinExistence type="inferred from homology"/>
<dbReference type="InterPro" id="IPR027417">
    <property type="entry name" value="P-loop_NTPase"/>
</dbReference>
<reference evidence="12 13" key="1">
    <citation type="journal article" date="2021" name="Elife">
        <title>Chloroplast acquisition without the gene transfer in kleptoplastic sea slugs, Plakobranchus ocellatus.</title>
        <authorList>
            <person name="Maeda T."/>
            <person name="Takahashi S."/>
            <person name="Yoshida T."/>
            <person name="Shimamura S."/>
            <person name="Takaki Y."/>
            <person name="Nagai Y."/>
            <person name="Toyoda A."/>
            <person name="Suzuki Y."/>
            <person name="Arimoto A."/>
            <person name="Ishii H."/>
            <person name="Satoh N."/>
            <person name="Nishiyama T."/>
            <person name="Hasebe M."/>
            <person name="Maruyama T."/>
            <person name="Minagawa J."/>
            <person name="Obokata J."/>
            <person name="Shigenobu S."/>
        </authorList>
    </citation>
    <scope>NUCLEOTIDE SEQUENCE [LARGE SCALE GENOMIC DNA]</scope>
</reference>
<evidence type="ECO:0000256" key="3">
    <source>
        <dbReference type="ARBA" id="ARBA00022679"/>
    </source>
</evidence>
<dbReference type="GO" id="GO:0000139">
    <property type="term" value="C:Golgi membrane"/>
    <property type="evidence" value="ECO:0007669"/>
    <property type="project" value="UniProtKB-SubCell"/>
</dbReference>
<keyword evidence="3" id="KW-0808">Transferase</keyword>
<comment type="similarity">
    <text evidence="2">Belongs to the galactose-3-O-sulfotransferase family.</text>
</comment>
<feature type="transmembrane region" description="Helical" evidence="11">
    <location>
        <begin position="50"/>
        <end position="71"/>
    </location>
</feature>